<dbReference type="Gene3D" id="3.40.50.10110">
    <property type="entry name" value="DNA polymerase III subunit chi"/>
    <property type="match status" value="1"/>
</dbReference>
<dbReference type="GO" id="GO:0032298">
    <property type="term" value="P:positive regulation of DNA-templated DNA replication initiation"/>
    <property type="evidence" value="ECO:0007669"/>
    <property type="project" value="TreeGrafter"/>
</dbReference>
<protein>
    <submittedName>
        <fullName evidence="1">DNA polymerase III subunit chi</fullName>
        <ecNumber evidence="1">2.7.7.7</ecNumber>
    </submittedName>
</protein>
<gene>
    <name evidence="1" type="primary">holC</name>
    <name evidence="1" type="ORF">NMK_1104</name>
</gene>
<keyword evidence="1" id="KW-0548">Nucleotidyltransferase</keyword>
<dbReference type="Pfam" id="PF04364">
    <property type="entry name" value="DNA_pol3_chi"/>
    <property type="match status" value="1"/>
</dbReference>
<dbReference type="Proteomes" id="UP000245081">
    <property type="component" value="Unassembled WGS sequence"/>
</dbReference>
<comment type="caution">
    <text evidence="1">The sequence shown here is derived from an EMBL/GenBank/DDBJ whole genome shotgun (WGS) entry which is preliminary data.</text>
</comment>
<dbReference type="InterPro" id="IPR007459">
    <property type="entry name" value="DNA_pol3_chi"/>
</dbReference>
<name>A0A2R5F9F7_9PROT</name>
<accession>A0A2R5F9F7</accession>
<dbReference type="PANTHER" id="PTHR38767">
    <property type="entry name" value="DNA POLYMERASE III SUBUNIT CHI"/>
    <property type="match status" value="1"/>
</dbReference>
<keyword evidence="2" id="KW-1185">Reference proteome</keyword>
<dbReference type="OrthoDB" id="5297568at2"/>
<dbReference type="EC" id="2.7.7.7" evidence="1"/>
<keyword evidence="1" id="KW-0808">Transferase</keyword>
<dbReference type="AlphaFoldDB" id="A0A2R5F9F7"/>
<dbReference type="PANTHER" id="PTHR38767:SF1">
    <property type="entry name" value="DNA POLYMERASE III SUBUNIT CHI"/>
    <property type="match status" value="1"/>
</dbReference>
<evidence type="ECO:0000313" key="2">
    <source>
        <dbReference type="Proteomes" id="UP000245081"/>
    </source>
</evidence>
<dbReference type="GO" id="GO:0003677">
    <property type="term" value="F:DNA binding"/>
    <property type="evidence" value="ECO:0007669"/>
    <property type="project" value="InterPro"/>
</dbReference>
<dbReference type="GO" id="GO:0003887">
    <property type="term" value="F:DNA-directed DNA polymerase activity"/>
    <property type="evidence" value="ECO:0007669"/>
    <property type="project" value="UniProtKB-EC"/>
</dbReference>
<dbReference type="RefSeq" id="WP_109014740.1">
    <property type="nucleotide sequence ID" value="NZ_BDOQ01000003.1"/>
</dbReference>
<organism evidence="1 2">
    <name type="scientific">Novimethylophilus kurashikiensis</name>
    <dbReference type="NCBI Taxonomy" id="1825523"/>
    <lineage>
        <taxon>Bacteria</taxon>
        <taxon>Pseudomonadati</taxon>
        <taxon>Pseudomonadota</taxon>
        <taxon>Betaproteobacteria</taxon>
        <taxon>Nitrosomonadales</taxon>
        <taxon>Methylophilaceae</taxon>
        <taxon>Novimethylophilus</taxon>
    </lineage>
</organism>
<dbReference type="SUPFAM" id="SSF102400">
    <property type="entry name" value="DNA polymerase III chi subunit"/>
    <property type="match status" value="1"/>
</dbReference>
<dbReference type="InterPro" id="IPR036768">
    <property type="entry name" value="PolIII_chi_sf"/>
</dbReference>
<evidence type="ECO:0000313" key="1">
    <source>
        <dbReference type="EMBL" id="GBG13553.1"/>
    </source>
</evidence>
<dbReference type="EMBL" id="BDOQ01000003">
    <property type="protein sequence ID" value="GBG13553.1"/>
    <property type="molecule type" value="Genomic_DNA"/>
</dbReference>
<reference evidence="1 2" key="1">
    <citation type="journal article" date="2018" name="Environ. Microbiol.">
        <title>Isolation and genomic characterization of Novimethylophilus kurashikiensis gen. nov. sp. nov., a new lanthanide-dependent methylotrophic species of Methylophilaceae.</title>
        <authorList>
            <person name="Lv H."/>
            <person name="Sahin N."/>
            <person name="Tani A."/>
        </authorList>
    </citation>
    <scope>NUCLEOTIDE SEQUENCE [LARGE SCALE GENOMIC DNA]</scope>
    <source>
        <strain evidence="1 2">La2-4</strain>
    </source>
</reference>
<sequence>MTQIDFYFNSSDKYRLAVRLGAKSLEQSTRILVLTPDVDATERMEMLFWTLQQTSFFPHCRSHHALASETPIIIDHEAETLVHDELLLNLCDSYPPFFSRFQRLIEIVGPDDADKAAARQRYKFYRDRGYEIRQHDMSGKRV</sequence>
<proteinExistence type="predicted"/>
<dbReference type="GO" id="GO:0006260">
    <property type="term" value="P:DNA replication"/>
    <property type="evidence" value="ECO:0007669"/>
    <property type="project" value="InterPro"/>
</dbReference>